<proteinExistence type="predicted"/>
<feature type="compositionally biased region" description="Basic and acidic residues" evidence="1">
    <location>
        <begin position="1"/>
        <end position="38"/>
    </location>
</feature>
<dbReference type="AlphaFoldDB" id="A0A816Q6T7"/>
<evidence type="ECO:0000313" key="2">
    <source>
        <dbReference type="EMBL" id="CAF2056474.1"/>
    </source>
</evidence>
<accession>A0A816Q6T7</accession>
<protein>
    <submittedName>
        <fullName evidence="2">(rape) hypothetical protein</fullName>
    </submittedName>
</protein>
<sequence>MEDMRRSGERSEDRRRSGEHTEDRRRSGKQTEDRRRTESFVIVAIAKGDADSRVSKTYQVNSGSEDNSGARQELVGKVWK</sequence>
<dbReference type="EMBL" id="HG994370">
    <property type="protein sequence ID" value="CAF2056474.1"/>
    <property type="molecule type" value="Genomic_DNA"/>
</dbReference>
<feature type="compositionally biased region" description="Polar residues" evidence="1">
    <location>
        <begin position="57"/>
        <end position="70"/>
    </location>
</feature>
<feature type="region of interest" description="Disordered" evidence="1">
    <location>
        <begin position="57"/>
        <end position="80"/>
    </location>
</feature>
<evidence type="ECO:0000256" key="1">
    <source>
        <dbReference type="SAM" id="MobiDB-lite"/>
    </source>
</evidence>
<dbReference type="Proteomes" id="UP001295469">
    <property type="component" value="Chromosome C06"/>
</dbReference>
<gene>
    <name evidence="2" type="ORF">DARMORV10_C06P11980.1</name>
</gene>
<name>A0A816Q6T7_BRANA</name>
<reference evidence="2" key="1">
    <citation type="submission" date="2021-01" db="EMBL/GenBank/DDBJ databases">
        <authorList>
            <consortium name="Genoscope - CEA"/>
            <person name="William W."/>
        </authorList>
    </citation>
    <scope>NUCLEOTIDE SEQUENCE</scope>
</reference>
<feature type="region of interest" description="Disordered" evidence="1">
    <location>
        <begin position="1"/>
        <end position="39"/>
    </location>
</feature>
<organism evidence="2">
    <name type="scientific">Brassica napus</name>
    <name type="common">Rape</name>
    <dbReference type="NCBI Taxonomy" id="3708"/>
    <lineage>
        <taxon>Eukaryota</taxon>
        <taxon>Viridiplantae</taxon>
        <taxon>Streptophyta</taxon>
        <taxon>Embryophyta</taxon>
        <taxon>Tracheophyta</taxon>
        <taxon>Spermatophyta</taxon>
        <taxon>Magnoliopsida</taxon>
        <taxon>eudicotyledons</taxon>
        <taxon>Gunneridae</taxon>
        <taxon>Pentapetalae</taxon>
        <taxon>rosids</taxon>
        <taxon>malvids</taxon>
        <taxon>Brassicales</taxon>
        <taxon>Brassicaceae</taxon>
        <taxon>Brassiceae</taxon>
        <taxon>Brassica</taxon>
    </lineage>
</organism>